<proteinExistence type="predicted"/>
<reference evidence="1" key="1">
    <citation type="submission" date="2018-01" db="EMBL/GenBank/DDBJ databases">
        <title>An insight into the sialome of Amazonian anophelines.</title>
        <authorList>
            <person name="Ribeiro J.M."/>
            <person name="Scarpassa V."/>
            <person name="Calvo E."/>
        </authorList>
    </citation>
    <scope>NUCLEOTIDE SEQUENCE</scope>
</reference>
<evidence type="ECO:0000313" key="1">
    <source>
        <dbReference type="EMBL" id="MBW77943.1"/>
    </source>
</evidence>
<accession>A0A2M4DK51</accession>
<dbReference type="EMBL" id="GGFL01013765">
    <property type="protein sequence ID" value="MBW77943.1"/>
    <property type="molecule type" value="Transcribed_RNA"/>
</dbReference>
<protein>
    <submittedName>
        <fullName evidence="1">Putative secreted protein</fullName>
    </submittedName>
</protein>
<dbReference type="AlphaFoldDB" id="A0A2M4DK51"/>
<organism evidence="1">
    <name type="scientific">Anopheles darlingi</name>
    <name type="common">Mosquito</name>
    <dbReference type="NCBI Taxonomy" id="43151"/>
    <lineage>
        <taxon>Eukaryota</taxon>
        <taxon>Metazoa</taxon>
        <taxon>Ecdysozoa</taxon>
        <taxon>Arthropoda</taxon>
        <taxon>Hexapoda</taxon>
        <taxon>Insecta</taxon>
        <taxon>Pterygota</taxon>
        <taxon>Neoptera</taxon>
        <taxon>Endopterygota</taxon>
        <taxon>Diptera</taxon>
        <taxon>Nematocera</taxon>
        <taxon>Culicoidea</taxon>
        <taxon>Culicidae</taxon>
        <taxon>Anophelinae</taxon>
        <taxon>Anopheles</taxon>
    </lineage>
</organism>
<name>A0A2M4DK51_ANODA</name>
<sequence length="68" mass="7028">MPGAPWMMVLMDGRVAVAAAAVRRPQLLQRGSAIAASCPPAYLQATDTATSLRGSGTILENTNGRTVS</sequence>